<dbReference type="Gene3D" id="3.30.1310.10">
    <property type="entry name" value="Nucleoid-associated protein YbaB-like domain"/>
    <property type="match status" value="1"/>
</dbReference>
<keyword evidence="2" id="KW-1185">Reference proteome</keyword>
<dbReference type="SUPFAM" id="SSF82607">
    <property type="entry name" value="YbaB-like"/>
    <property type="match status" value="1"/>
</dbReference>
<dbReference type="InterPro" id="IPR036894">
    <property type="entry name" value="YbaB-like_sf"/>
</dbReference>
<dbReference type="EMBL" id="AP023359">
    <property type="protein sequence ID" value="BCJ67317.1"/>
    <property type="molecule type" value="Genomic_DNA"/>
</dbReference>
<dbReference type="Pfam" id="PF02575">
    <property type="entry name" value="YbaB_DNA_bd"/>
    <property type="match status" value="1"/>
</dbReference>
<dbReference type="InterPro" id="IPR004401">
    <property type="entry name" value="YbaB/EbfC"/>
</dbReference>
<evidence type="ECO:0000313" key="1">
    <source>
        <dbReference type="EMBL" id="BCJ67317.1"/>
    </source>
</evidence>
<dbReference type="KEGG" id="pry:Prubr_43380"/>
<dbReference type="AlphaFoldDB" id="A0A810N1T2"/>
<evidence type="ECO:0000313" key="2">
    <source>
        <dbReference type="Proteomes" id="UP000680866"/>
    </source>
</evidence>
<proteinExistence type="predicted"/>
<accession>A0A810N1T2</accession>
<evidence type="ECO:0008006" key="3">
    <source>
        <dbReference type="Google" id="ProtNLM"/>
    </source>
</evidence>
<name>A0A810N1T2_9ACTN</name>
<sequence length="103" mass="10775">MSEPQQATIEELVAAGKAFEQRMRTAQVQLGHALVTGRSADGTVVVLASGLGQVKAVQVDPVVFDNRDVTALQNAITQSIRAAGANAAALARDKMGPIEINLH</sequence>
<protein>
    <recommendedName>
        <fullName evidence="3">Nucleoid-associated protein</fullName>
    </recommendedName>
</protein>
<gene>
    <name evidence="1" type="ORF">Prubr_43380</name>
</gene>
<dbReference type="Proteomes" id="UP000680866">
    <property type="component" value="Chromosome"/>
</dbReference>
<reference evidence="1" key="1">
    <citation type="submission" date="2020-08" db="EMBL/GenBank/DDBJ databases">
        <title>Whole genome shotgun sequence of Polymorphospora rubra NBRC 101157.</title>
        <authorList>
            <person name="Komaki H."/>
            <person name="Tamura T."/>
        </authorList>
    </citation>
    <scope>NUCLEOTIDE SEQUENCE</scope>
    <source>
        <strain evidence="1">NBRC 101157</strain>
    </source>
</reference>
<organism evidence="1 2">
    <name type="scientific">Polymorphospora rubra</name>
    <dbReference type="NCBI Taxonomy" id="338584"/>
    <lineage>
        <taxon>Bacteria</taxon>
        <taxon>Bacillati</taxon>
        <taxon>Actinomycetota</taxon>
        <taxon>Actinomycetes</taxon>
        <taxon>Micromonosporales</taxon>
        <taxon>Micromonosporaceae</taxon>
        <taxon>Polymorphospora</taxon>
    </lineage>
</organism>
<dbReference type="RefSeq" id="WP_212816663.1">
    <property type="nucleotide sequence ID" value="NZ_AP023359.1"/>
</dbReference>
<dbReference type="GO" id="GO:0003677">
    <property type="term" value="F:DNA binding"/>
    <property type="evidence" value="ECO:0007669"/>
    <property type="project" value="InterPro"/>
</dbReference>